<dbReference type="Proteomes" id="UP000194606">
    <property type="component" value="Unassembled WGS sequence"/>
</dbReference>
<dbReference type="EMBL" id="MUIZ01000001">
    <property type="protein sequence ID" value="OUK05212.1"/>
    <property type="molecule type" value="Genomic_DNA"/>
</dbReference>
<proteinExistence type="predicted"/>
<evidence type="ECO:0000313" key="1">
    <source>
        <dbReference type="EMBL" id="OUK05212.1"/>
    </source>
</evidence>
<sequence>MQNVNFIFTGSEDFINNFTWKWNKYLGTLESSILTPSKMIETLKNYLLFRSDERVAFLIDEIHEDATQKIFRIQKVVNEEEHTKVLQEIFATLPKK</sequence>
<organism evidence="1 2">
    <name type="scientific">Lactococcus petauri</name>
    <dbReference type="NCBI Taxonomy" id="1940789"/>
    <lineage>
        <taxon>Bacteria</taxon>
        <taxon>Bacillati</taxon>
        <taxon>Bacillota</taxon>
        <taxon>Bacilli</taxon>
        <taxon>Lactobacillales</taxon>
        <taxon>Streptococcaceae</taxon>
        <taxon>Lactococcus</taxon>
    </lineage>
</organism>
<gene>
    <name evidence="1" type="ORF">BZZ03_00405</name>
</gene>
<comment type="caution">
    <text evidence="1">The sequence shown here is derived from an EMBL/GenBank/DDBJ whole genome shotgun (WGS) entry which is preliminary data.</text>
</comment>
<dbReference type="RefSeq" id="WP_086581965.1">
    <property type="nucleotide sequence ID" value="NZ_MUIZ01000001.1"/>
</dbReference>
<accession>A0A252CF93</accession>
<evidence type="ECO:0000313" key="2">
    <source>
        <dbReference type="Proteomes" id="UP000194606"/>
    </source>
</evidence>
<protein>
    <submittedName>
        <fullName evidence="1">Uncharacterized protein</fullName>
    </submittedName>
</protein>
<reference evidence="1 2" key="1">
    <citation type="submission" date="2017-02" db="EMBL/GenBank/DDBJ databases">
        <authorList>
            <person name="Peterson S.W."/>
        </authorList>
    </citation>
    <scope>NUCLEOTIDE SEQUENCE [LARGE SCALE GENOMIC DNA]</scope>
    <source>
        <strain evidence="1">159469</strain>
    </source>
</reference>
<name>A0A252CF93_9LACT</name>
<dbReference type="AlphaFoldDB" id="A0A252CF93"/>